<dbReference type="InterPro" id="IPR010352">
    <property type="entry name" value="DUF945"/>
</dbReference>
<gene>
    <name evidence="1" type="ORF">TX23_11790</name>
</gene>
<evidence type="ECO:0000313" key="2">
    <source>
        <dbReference type="Proteomes" id="UP000050852"/>
    </source>
</evidence>
<dbReference type="AlphaFoldDB" id="A0A0R3AG45"/>
<dbReference type="Pfam" id="PF06097">
    <property type="entry name" value="DUF945"/>
    <property type="match status" value="1"/>
</dbReference>
<evidence type="ECO:0008006" key="3">
    <source>
        <dbReference type="Google" id="ProtNLM"/>
    </source>
</evidence>
<dbReference type="EMBL" id="JYLN01000004">
    <property type="protein sequence ID" value="KRP72039.1"/>
    <property type="molecule type" value="Genomic_DNA"/>
</dbReference>
<dbReference type="PATRIC" id="fig|1615673.3.peg.3402"/>
<reference evidence="1 2" key="1">
    <citation type="submission" date="2015-02" db="EMBL/GenBank/DDBJ databases">
        <title>Two Pseudomonas sp. nov., isolated from raw milk.</title>
        <authorList>
            <person name="Wenning M."/>
            <person name="von Neubeck M."/>
            <person name="Huptas C."/>
            <person name="Scherer S."/>
        </authorList>
    </citation>
    <scope>NUCLEOTIDE SEQUENCE [LARGE SCALE GENOMIC DNA]</scope>
    <source>
        <strain evidence="1 2">DSM 29164</strain>
    </source>
</reference>
<organism evidence="1 2">
    <name type="scientific">Pseudomonas paralactis</name>
    <dbReference type="NCBI Taxonomy" id="1615673"/>
    <lineage>
        <taxon>Bacteria</taxon>
        <taxon>Pseudomonadati</taxon>
        <taxon>Pseudomonadota</taxon>
        <taxon>Gammaproteobacteria</taxon>
        <taxon>Pseudomonadales</taxon>
        <taxon>Pseudomonadaceae</taxon>
        <taxon>Pseudomonas</taxon>
    </lineage>
</organism>
<dbReference type="OrthoDB" id="5444681at2"/>
<comment type="caution">
    <text evidence="1">The sequence shown here is derived from an EMBL/GenBank/DDBJ whole genome shotgun (WGS) entry which is preliminary data.</text>
</comment>
<dbReference type="Proteomes" id="UP000050852">
    <property type="component" value="Unassembled WGS sequence"/>
</dbReference>
<evidence type="ECO:0000313" key="1">
    <source>
        <dbReference type="EMBL" id="KRP72039.1"/>
    </source>
</evidence>
<protein>
    <recommendedName>
        <fullName evidence="3">GTP-binding protein</fullName>
    </recommendedName>
</protein>
<dbReference type="RefSeq" id="WP_057702322.1">
    <property type="nucleotide sequence ID" value="NZ_JAUKOF010000028.1"/>
</dbReference>
<accession>A0A0R3AG45</accession>
<name>A0A0R3AG45_9PSED</name>
<sequence>MNKPAVVFLGFVVAIGAVSAGGAWYTGKQLEPVLQTAIQNANKELQTSMAGVDGTVALELVSLDRGVFSSTAHYRLKGQGSVFGEDNPNPELLFVDHIEHGPLPFSRLVTLKWLPVMATSHYELEKNPTTEKWFAASKDVSPLKGVANIGYSRSVSGNIELLPLEFKDDTSSVSFSGANLEFDSSAEGQKVKADGFMNSLKVAAIDANGAPFEAELAGLTVASNLEKSTFGFYTGQNTVELTDTKVTFGPQKAVLTLKGFEQKDSTQAKDNNLAGRVDYKIDEIGYQGKAVGSAAMAVSMKNVDIPAMLVLTKLYQDKMQPVQAAAAAGQPVPELQLTEAEQALAEANVNQVLAAKPQLAVENLSLKTTHGESKFNLVVDLAKPTSMELPPVELGKQMIALLDANLTLSKPMISDVAALQAQVGGVTDPKAIEQQSQMAAEMVSGMAVGTQMATLVGTDVVSKLHYANNEVTFNGQKMTVEQFLSFVMSKAGAVSGAQ</sequence>
<proteinExistence type="predicted"/>